<keyword evidence="10" id="KW-0812">Transmembrane</keyword>
<dbReference type="InterPro" id="IPR011712">
    <property type="entry name" value="Sig_transdc_His_kin_sub3_dim/P"/>
</dbReference>
<evidence type="ECO:0000313" key="14">
    <source>
        <dbReference type="Proteomes" id="UP000184452"/>
    </source>
</evidence>
<feature type="transmembrane region" description="Helical" evidence="10">
    <location>
        <begin position="47"/>
        <end position="65"/>
    </location>
</feature>
<gene>
    <name evidence="13" type="ORF">SAMN05421803_10773</name>
</gene>
<dbReference type="Pfam" id="PF23539">
    <property type="entry name" value="DUF7134"/>
    <property type="match status" value="1"/>
</dbReference>
<dbReference type="Gene3D" id="1.20.5.1930">
    <property type="match status" value="1"/>
</dbReference>
<keyword evidence="3" id="KW-0597">Phosphoprotein</keyword>
<feature type="region of interest" description="Disordered" evidence="9">
    <location>
        <begin position="351"/>
        <end position="372"/>
    </location>
</feature>
<dbReference type="InterPro" id="IPR050482">
    <property type="entry name" value="Sensor_HK_TwoCompSys"/>
</dbReference>
<dbReference type="Pfam" id="PF07730">
    <property type="entry name" value="HisKA_3"/>
    <property type="match status" value="1"/>
</dbReference>
<evidence type="ECO:0000313" key="13">
    <source>
        <dbReference type="EMBL" id="SHJ55056.1"/>
    </source>
</evidence>
<accession>A0A1M6K7U1</accession>
<dbReference type="Proteomes" id="UP000184452">
    <property type="component" value="Unassembled WGS sequence"/>
</dbReference>
<dbReference type="GO" id="GO:0000155">
    <property type="term" value="F:phosphorelay sensor kinase activity"/>
    <property type="evidence" value="ECO:0007669"/>
    <property type="project" value="InterPro"/>
</dbReference>
<proteinExistence type="predicted"/>
<dbReference type="PANTHER" id="PTHR24421">
    <property type="entry name" value="NITRATE/NITRITE SENSOR PROTEIN NARX-RELATED"/>
    <property type="match status" value="1"/>
</dbReference>
<dbReference type="AlphaFoldDB" id="A0A1M6K7U1"/>
<reference evidence="13 14" key="1">
    <citation type="submission" date="2016-11" db="EMBL/GenBank/DDBJ databases">
        <authorList>
            <person name="Jaros S."/>
            <person name="Januszkiewicz K."/>
            <person name="Wedrychowicz H."/>
        </authorList>
    </citation>
    <scope>NUCLEOTIDE SEQUENCE [LARGE SCALE GENOMIC DNA]</scope>
    <source>
        <strain evidence="13 14">CGMCC 4.5723</strain>
    </source>
</reference>
<dbReference type="SUPFAM" id="SSF55874">
    <property type="entry name" value="ATPase domain of HSP90 chaperone/DNA topoisomerase II/histidine kinase"/>
    <property type="match status" value="1"/>
</dbReference>
<dbReference type="STRING" id="758803.SAMN05421803_10773"/>
<dbReference type="EMBL" id="FQZK01000007">
    <property type="protein sequence ID" value="SHJ55056.1"/>
    <property type="molecule type" value="Genomic_DNA"/>
</dbReference>
<dbReference type="Gene3D" id="3.30.565.10">
    <property type="entry name" value="Histidine kinase-like ATPase, C-terminal domain"/>
    <property type="match status" value="1"/>
</dbReference>
<dbReference type="EC" id="2.7.13.3" evidence="2"/>
<sequence length="410" mass="43219">MSLARGTDAGPGTPSGAGSRRHYTAAVTGLWRIPHLWQRLDVTLRDLPLGLLLLALSLVPAFHGHGTQIGGVADRPFDSLGLLAAVLQCLPLALRRRWPALSLALVASGFALDQLSGYHLYAGTAMPIALMSAGAHLHRHRIAAVLAASAAYVALAFALSRVGTGETPAEWVMFYAALGLAWGIGAWLRSTRAREAEYRRRVAEDTRRAERTRIARELHDVVTHHVTAMVVQTEAARHLTARPDLLDETLGTVTDTGRRAMGDLRHLLDVLDPGHTAPSSAEGLRVLVERTRRAGQPVEFTEEGEPAAPRGGAHLVAHRVVQEALTNALKHARGSRTTVHVGHRPGEITVDVGTDRSAAPGAPPGGGRGLAGLRERVESLGGDFAAGARGDGGFAVRARIPAGAPAGGPG</sequence>
<dbReference type="InterPro" id="IPR036890">
    <property type="entry name" value="HATPase_C_sf"/>
</dbReference>
<dbReference type="PANTHER" id="PTHR24421:SF10">
    <property type="entry name" value="NITRATE_NITRITE SENSOR PROTEIN NARQ"/>
    <property type="match status" value="1"/>
</dbReference>
<feature type="transmembrane region" description="Helical" evidence="10">
    <location>
        <begin position="172"/>
        <end position="190"/>
    </location>
</feature>
<dbReference type="CDD" id="cd16917">
    <property type="entry name" value="HATPase_UhpB-NarQ-NarX-like"/>
    <property type="match status" value="1"/>
</dbReference>
<keyword evidence="4" id="KW-0808">Transferase</keyword>
<evidence type="ECO:0000256" key="7">
    <source>
        <dbReference type="ARBA" id="ARBA00022840"/>
    </source>
</evidence>
<evidence type="ECO:0000256" key="9">
    <source>
        <dbReference type="SAM" id="MobiDB-lite"/>
    </source>
</evidence>
<comment type="catalytic activity">
    <reaction evidence="1">
        <text>ATP + protein L-histidine = ADP + protein N-phospho-L-histidine.</text>
        <dbReference type="EC" id="2.7.13.3"/>
    </reaction>
</comment>
<feature type="domain" description="Signal transduction histidine kinase subgroup 3 dimerisation and phosphoacceptor" evidence="11">
    <location>
        <begin position="210"/>
        <end position="274"/>
    </location>
</feature>
<evidence type="ECO:0000256" key="5">
    <source>
        <dbReference type="ARBA" id="ARBA00022741"/>
    </source>
</evidence>
<dbReference type="GO" id="GO:0046983">
    <property type="term" value="F:protein dimerization activity"/>
    <property type="evidence" value="ECO:0007669"/>
    <property type="project" value="InterPro"/>
</dbReference>
<name>A0A1M6K7U1_9ACTN</name>
<keyword evidence="5" id="KW-0547">Nucleotide-binding</keyword>
<keyword evidence="14" id="KW-1185">Reference proteome</keyword>
<keyword evidence="6 13" id="KW-0418">Kinase</keyword>
<protein>
    <recommendedName>
        <fullName evidence="2">histidine kinase</fullName>
        <ecNumber evidence="2">2.7.13.3</ecNumber>
    </recommendedName>
</protein>
<feature type="transmembrane region" description="Helical" evidence="10">
    <location>
        <begin position="142"/>
        <end position="160"/>
    </location>
</feature>
<keyword evidence="10" id="KW-0472">Membrane</keyword>
<feature type="region of interest" description="Disordered" evidence="9">
    <location>
        <begin position="1"/>
        <end position="20"/>
    </location>
</feature>
<dbReference type="InterPro" id="IPR055558">
    <property type="entry name" value="DUF7134"/>
</dbReference>
<evidence type="ECO:0000256" key="1">
    <source>
        <dbReference type="ARBA" id="ARBA00000085"/>
    </source>
</evidence>
<evidence type="ECO:0000256" key="2">
    <source>
        <dbReference type="ARBA" id="ARBA00012438"/>
    </source>
</evidence>
<evidence type="ECO:0000259" key="11">
    <source>
        <dbReference type="Pfam" id="PF07730"/>
    </source>
</evidence>
<keyword evidence="10" id="KW-1133">Transmembrane helix</keyword>
<evidence type="ECO:0000256" key="10">
    <source>
        <dbReference type="SAM" id="Phobius"/>
    </source>
</evidence>
<feature type="domain" description="DUF7134" evidence="12">
    <location>
        <begin position="37"/>
        <end position="190"/>
    </location>
</feature>
<dbReference type="GO" id="GO:0016020">
    <property type="term" value="C:membrane"/>
    <property type="evidence" value="ECO:0007669"/>
    <property type="project" value="InterPro"/>
</dbReference>
<evidence type="ECO:0000256" key="6">
    <source>
        <dbReference type="ARBA" id="ARBA00022777"/>
    </source>
</evidence>
<evidence type="ECO:0000256" key="3">
    <source>
        <dbReference type="ARBA" id="ARBA00022553"/>
    </source>
</evidence>
<organism evidence="13 14">
    <name type="scientific">Nocardiopsis flavescens</name>
    <dbReference type="NCBI Taxonomy" id="758803"/>
    <lineage>
        <taxon>Bacteria</taxon>
        <taxon>Bacillati</taxon>
        <taxon>Actinomycetota</taxon>
        <taxon>Actinomycetes</taxon>
        <taxon>Streptosporangiales</taxon>
        <taxon>Nocardiopsidaceae</taxon>
        <taxon>Nocardiopsis</taxon>
    </lineage>
</organism>
<evidence type="ECO:0000259" key="12">
    <source>
        <dbReference type="Pfam" id="PF23539"/>
    </source>
</evidence>
<keyword evidence="7" id="KW-0067">ATP-binding</keyword>
<keyword evidence="8" id="KW-0902">Two-component regulatory system</keyword>
<evidence type="ECO:0000256" key="8">
    <source>
        <dbReference type="ARBA" id="ARBA00023012"/>
    </source>
</evidence>
<evidence type="ECO:0000256" key="4">
    <source>
        <dbReference type="ARBA" id="ARBA00022679"/>
    </source>
</evidence>
<dbReference type="GO" id="GO:0005524">
    <property type="term" value="F:ATP binding"/>
    <property type="evidence" value="ECO:0007669"/>
    <property type="project" value="UniProtKB-KW"/>
</dbReference>